<keyword evidence="3" id="KW-1185">Reference proteome</keyword>
<evidence type="ECO:0000313" key="3">
    <source>
        <dbReference type="Proteomes" id="UP000247973"/>
    </source>
</evidence>
<feature type="transmembrane region" description="Helical" evidence="1">
    <location>
        <begin position="74"/>
        <end position="96"/>
    </location>
</feature>
<dbReference type="EMBL" id="QICL01000014">
    <property type="protein sequence ID" value="PXV63313.1"/>
    <property type="molecule type" value="Genomic_DNA"/>
</dbReference>
<dbReference type="RefSeq" id="WP_110310958.1">
    <property type="nucleotide sequence ID" value="NZ_QICL01000014.1"/>
</dbReference>
<accession>A0A2V3PMQ9</accession>
<evidence type="ECO:0000256" key="1">
    <source>
        <dbReference type="SAM" id="Phobius"/>
    </source>
</evidence>
<dbReference type="Pfam" id="PF10825">
    <property type="entry name" value="DUF2752"/>
    <property type="match status" value="1"/>
</dbReference>
<reference evidence="2 3" key="1">
    <citation type="submission" date="2018-03" db="EMBL/GenBank/DDBJ databases">
        <title>Genomic Encyclopedia of Archaeal and Bacterial Type Strains, Phase II (KMG-II): from individual species to whole genera.</title>
        <authorList>
            <person name="Goeker M."/>
        </authorList>
    </citation>
    <scope>NUCLEOTIDE SEQUENCE [LARGE SCALE GENOMIC DNA]</scope>
    <source>
        <strain evidence="2 3">DSM 100214</strain>
    </source>
</reference>
<feature type="transmembrane region" description="Helical" evidence="1">
    <location>
        <begin position="117"/>
        <end position="133"/>
    </location>
</feature>
<keyword evidence="1" id="KW-0812">Transmembrane</keyword>
<name>A0A2V3PMQ9_9BACT</name>
<dbReference type="Proteomes" id="UP000247973">
    <property type="component" value="Unassembled WGS sequence"/>
</dbReference>
<feature type="transmembrane region" description="Helical" evidence="1">
    <location>
        <begin position="12"/>
        <end position="30"/>
    </location>
</feature>
<proteinExistence type="predicted"/>
<comment type="caution">
    <text evidence="2">The sequence shown here is derived from an EMBL/GenBank/DDBJ whole genome shotgun (WGS) entry which is preliminary data.</text>
</comment>
<keyword evidence="1" id="KW-1133">Transmembrane helix</keyword>
<dbReference type="InterPro" id="IPR021215">
    <property type="entry name" value="DUF2752"/>
</dbReference>
<protein>
    <submittedName>
        <fullName evidence="2">Uncharacterized protein DUF2752</fullName>
    </submittedName>
</protein>
<gene>
    <name evidence="2" type="ORF">CLV62_11430</name>
</gene>
<dbReference type="OrthoDB" id="9815897at2"/>
<sequence length="137" mass="15598">MRITSPIKQLPQSFKYTLVIALAYASLLLMDLYQNHEHNSTICVFKNLTGIPCPGCGLGRATLALFNGNFIQSFHYHILGMPLTIFIVISLICLLTDTIRGKEVFISKINSLITWKVYLLFLILTLFSWYINIQRGI</sequence>
<keyword evidence="1" id="KW-0472">Membrane</keyword>
<dbReference type="AlphaFoldDB" id="A0A2V3PMQ9"/>
<organism evidence="2 3">
    <name type="scientific">Dysgonomonas alginatilytica</name>
    <dbReference type="NCBI Taxonomy" id="1605892"/>
    <lineage>
        <taxon>Bacteria</taxon>
        <taxon>Pseudomonadati</taxon>
        <taxon>Bacteroidota</taxon>
        <taxon>Bacteroidia</taxon>
        <taxon>Bacteroidales</taxon>
        <taxon>Dysgonomonadaceae</taxon>
        <taxon>Dysgonomonas</taxon>
    </lineage>
</organism>
<evidence type="ECO:0000313" key="2">
    <source>
        <dbReference type="EMBL" id="PXV63313.1"/>
    </source>
</evidence>